<proteinExistence type="predicted"/>
<protein>
    <submittedName>
        <fullName evidence="1">Uncharacterized protein</fullName>
    </submittedName>
</protein>
<accession>A0A3G4ZRW7</accession>
<gene>
    <name evidence="1" type="ORF">Dasosvirus18_2</name>
</gene>
<dbReference type="EMBL" id="MK072059">
    <property type="protein sequence ID" value="AYV77647.1"/>
    <property type="molecule type" value="Genomic_DNA"/>
</dbReference>
<organism evidence="1">
    <name type="scientific">Dasosvirus sp</name>
    <dbReference type="NCBI Taxonomy" id="2487764"/>
    <lineage>
        <taxon>Viruses</taxon>
        <taxon>Varidnaviria</taxon>
        <taxon>Bamfordvirae</taxon>
        <taxon>Nucleocytoviricota</taxon>
        <taxon>Megaviricetes</taxon>
        <taxon>Imitervirales</taxon>
        <taxon>Mimiviridae</taxon>
        <taxon>Klosneuvirinae</taxon>
    </lineage>
</organism>
<reference evidence="1" key="1">
    <citation type="submission" date="2018-10" db="EMBL/GenBank/DDBJ databases">
        <title>Hidden diversity of soil giant viruses.</title>
        <authorList>
            <person name="Schulz F."/>
            <person name="Alteio L."/>
            <person name="Goudeau D."/>
            <person name="Ryan E.M."/>
            <person name="Malmstrom R.R."/>
            <person name="Blanchard J."/>
            <person name="Woyke T."/>
        </authorList>
    </citation>
    <scope>NUCLEOTIDE SEQUENCE</scope>
    <source>
        <strain evidence="1">DSV1</strain>
    </source>
</reference>
<name>A0A3G4ZRW7_9VIRU</name>
<evidence type="ECO:0000313" key="1">
    <source>
        <dbReference type="EMBL" id="AYV77647.1"/>
    </source>
</evidence>
<sequence length="75" mass="8376">MAKYNKGSSRVIEDTYKVLSDGFIRYCLSVLPRKVIKSVCKISEGEQDPDIVVSVQEILIKSLDRLEVGSGENDL</sequence>
<feature type="non-terminal residue" evidence="1">
    <location>
        <position position="75"/>
    </location>
</feature>